<feature type="chain" id="PRO_5039516078" description="Lipoprotein" evidence="1">
    <location>
        <begin position="25"/>
        <end position="158"/>
    </location>
</feature>
<keyword evidence="3" id="KW-1185">Reference proteome</keyword>
<dbReference type="PROSITE" id="PS51257">
    <property type="entry name" value="PROKAR_LIPOPROTEIN"/>
    <property type="match status" value="1"/>
</dbReference>
<keyword evidence="1" id="KW-0732">Signal</keyword>
<dbReference type="STRING" id="150121.SAMN06296010_3286"/>
<evidence type="ECO:0008006" key="4">
    <source>
        <dbReference type="Google" id="ProtNLM"/>
    </source>
</evidence>
<accession>A0A1X7L3A7</accession>
<evidence type="ECO:0000313" key="2">
    <source>
        <dbReference type="EMBL" id="SMG48230.1"/>
    </source>
</evidence>
<dbReference type="OrthoDB" id="5122286at2"/>
<dbReference type="AlphaFoldDB" id="A0A1X7L3A7"/>
<name>A0A1X7L3A7_9MICO</name>
<organism evidence="2 3">
    <name type="scientific">Agreia pratensis</name>
    <dbReference type="NCBI Taxonomy" id="150121"/>
    <lineage>
        <taxon>Bacteria</taxon>
        <taxon>Bacillati</taxon>
        <taxon>Actinomycetota</taxon>
        <taxon>Actinomycetes</taxon>
        <taxon>Micrococcales</taxon>
        <taxon>Microbacteriaceae</taxon>
        <taxon>Agreia</taxon>
    </lineage>
</organism>
<feature type="signal peptide" evidence="1">
    <location>
        <begin position="1"/>
        <end position="24"/>
    </location>
</feature>
<dbReference type="RefSeq" id="WP_085488042.1">
    <property type="nucleotide sequence ID" value="NZ_FXAY01000007.1"/>
</dbReference>
<dbReference type="Proteomes" id="UP000193244">
    <property type="component" value="Unassembled WGS sequence"/>
</dbReference>
<reference evidence="3" key="1">
    <citation type="submission" date="2017-04" db="EMBL/GenBank/DDBJ databases">
        <authorList>
            <person name="Varghese N."/>
            <person name="Submissions S."/>
        </authorList>
    </citation>
    <scope>NUCLEOTIDE SEQUENCE [LARGE SCALE GENOMIC DNA]</scope>
    <source>
        <strain evidence="3">VKM Ac-2510</strain>
    </source>
</reference>
<evidence type="ECO:0000256" key="1">
    <source>
        <dbReference type="SAM" id="SignalP"/>
    </source>
</evidence>
<sequence length="158" mass="16619">MIRLPRLTAALVLTGALVALSGCAASAPSPSMDSAAAAERYEPVMDDVVAALEQKYPDVAWSDDDESRVVADGDRCTLVVGTQRGEPSLRESAGGWDAVADVINPVLEARELDSVSEQKLEGGWTGVASHDDRGAALDISDKTYTLIELSVPVTDTDC</sequence>
<evidence type="ECO:0000313" key="3">
    <source>
        <dbReference type="Proteomes" id="UP000193244"/>
    </source>
</evidence>
<protein>
    <recommendedName>
        <fullName evidence="4">Lipoprotein</fullName>
    </recommendedName>
</protein>
<dbReference type="EMBL" id="FXAY01000007">
    <property type="protein sequence ID" value="SMG48230.1"/>
    <property type="molecule type" value="Genomic_DNA"/>
</dbReference>
<proteinExistence type="predicted"/>
<gene>
    <name evidence="2" type="ORF">SAMN06296010_3286</name>
</gene>